<evidence type="ECO:0000313" key="6">
    <source>
        <dbReference type="Proteomes" id="UP000190852"/>
    </source>
</evidence>
<evidence type="ECO:0000313" key="5">
    <source>
        <dbReference type="EMBL" id="SKB29645.1"/>
    </source>
</evidence>
<dbReference type="CDD" id="cd01427">
    <property type="entry name" value="HAD_like"/>
    <property type="match status" value="1"/>
</dbReference>
<reference evidence="6" key="1">
    <citation type="submission" date="2017-02" db="EMBL/GenBank/DDBJ databases">
        <authorList>
            <person name="Varghese N."/>
            <person name="Submissions S."/>
        </authorList>
    </citation>
    <scope>NUCLEOTIDE SEQUENCE [LARGE SCALE GENOMIC DNA]</scope>
    <source>
        <strain evidence="6">DSM 24967</strain>
    </source>
</reference>
<evidence type="ECO:0000256" key="2">
    <source>
        <dbReference type="ARBA" id="ARBA00004818"/>
    </source>
</evidence>
<dbReference type="SFLD" id="SFLDG01129">
    <property type="entry name" value="C1.5:_HAD__Beta-PGM__Phosphata"/>
    <property type="match status" value="1"/>
</dbReference>
<dbReference type="PANTHER" id="PTHR43434">
    <property type="entry name" value="PHOSPHOGLYCOLATE PHOSPHATASE"/>
    <property type="match status" value="1"/>
</dbReference>
<gene>
    <name evidence="5" type="ORF">SAMN05660349_00392</name>
</gene>
<sequence>MNEKNNIKLVITDLDDTIWDWLDMWYNSFSVFLKRISELFDIDEKELIKDFKYIHQKYHSSESSFIYNELKSLSIEQKDMIKTKVLPNTNKTILHEYYSLKKNTLHTYEGTIDFLMYLKERGVTVVGFTESNSFFAKYRIKHLNLDGLIDRIYAPKDFELPAEFTRYYDEGYWEPILTKFALLPERTMKPNPKILNKIISDYGIDKCNVIYIGDKLDRDVFMANQAGVISIYAKYGNSIDKKEYDLLRDVTHWTDEDVKREIRFKSLQKDTNPSYTVQESLIELIDKFNFIKTNGQ</sequence>
<dbReference type="GO" id="GO:0006281">
    <property type="term" value="P:DNA repair"/>
    <property type="evidence" value="ECO:0007669"/>
    <property type="project" value="TreeGrafter"/>
</dbReference>
<dbReference type="Gene3D" id="1.10.150.520">
    <property type="match status" value="1"/>
</dbReference>
<evidence type="ECO:0000256" key="1">
    <source>
        <dbReference type="ARBA" id="ARBA00000830"/>
    </source>
</evidence>
<accession>A0A1T5A428</accession>
<dbReference type="InterPro" id="IPR023214">
    <property type="entry name" value="HAD_sf"/>
</dbReference>
<dbReference type="Gene3D" id="3.40.50.1000">
    <property type="entry name" value="HAD superfamily/HAD-like"/>
    <property type="match status" value="2"/>
</dbReference>
<dbReference type="InterPro" id="IPR036412">
    <property type="entry name" value="HAD-like_sf"/>
</dbReference>
<dbReference type="InterPro" id="IPR050155">
    <property type="entry name" value="HAD-like_hydrolase_sf"/>
</dbReference>
<dbReference type="EC" id="3.1.3.18" evidence="4"/>
<dbReference type="Pfam" id="PF00702">
    <property type="entry name" value="Hydrolase"/>
    <property type="match status" value="1"/>
</dbReference>
<dbReference type="SUPFAM" id="SSF56784">
    <property type="entry name" value="HAD-like"/>
    <property type="match status" value="1"/>
</dbReference>
<dbReference type="SFLD" id="SFLDS00003">
    <property type="entry name" value="Haloacid_Dehalogenase"/>
    <property type="match status" value="1"/>
</dbReference>
<dbReference type="GO" id="GO:0008967">
    <property type="term" value="F:phosphoglycolate phosphatase activity"/>
    <property type="evidence" value="ECO:0007669"/>
    <property type="project" value="UniProtKB-EC"/>
</dbReference>
<proteinExistence type="inferred from homology"/>
<organism evidence="5 6">
    <name type="scientific">Parabacteroides chartae</name>
    <dbReference type="NCBI Taxonomy" id="1037355"/>
    <lineage>
        <taxon>Bacteria</taxon>
        <taxon>Pseudomonadati</taxon>
        <taxon>Bacteroidota</taxon>
        <taxon>Bacteroidia</taxon>
        <taxon>Bacteroidales</taxon>
        <taxon>Tannerellaceae</taxon>
        <taxon>Parabacteroides</taxon>
    </lineage>
</organism>
<dbReference type="RefSeq" id="WP_079682131.1">
    <property type="nucleotide sequence ID" value="NZ_FUYQ01000002.1"/>
</dbReference>
<dbReference type="EMBL" id="FUYQ01000002">
    <property type="protein sequence ID" value="SKB29645.1"/>
    <property type="molecule type" value="Genomic_DNA"/>
</dbReference>
<evidence type="ECO:0000256" key="4">
    <source>
        <dbReference type="ARBA" id="ARBA00013078"/>
    </source>
</evidence>
<dbReference type="AlphaFoldDB" id="A0A1T5A428"/>
<comment type="catalytic activity">
    <reaction evidence="1">
        <text>2-phosphoglycolate + H2O = glycolate + phosphate</text>
        <dbReference type="Rhea" id="RHEA:14369"/>
        <dbReference type="ChEBI" id="CHEBI:15377"/>
        <dbReference type="ChEBI" id="CHEBI:29805"/>
        <dbReference type="ChEBI" id="CHEBI:43474"/>
        <dbReference type="ChEBI" id="CHEBI:58033"/>
        <dbReference type="EC" id="3.1.3.18"/>
    </reaction>
</comment>
<comment type="similarity">
    <text evidence="3">Belongs to the HAD-like hydrolase superfamily. CbbY/CbbZ/Gph/YieH family.</text>
</comment>
<keyword evidence="6" id="KW-1185">Reference proteome</keyword>
<dbReference type="Proteomes" id="UP000190852">
    <property type="component" value="Unassembled WGS sequence"/>
</dbReference>
<name>A0A1T5A428_9BACT</name>
<evidence type="ECO:0000256" key="3">
    <source>
        <dbReference type="ARBA" id="ARBA00006171"/>
    </source>
</evidence>
<dbReference type="PANTHER" id="PTHR43434:SF1">
    <property type="entry name" value="PHOSPHOGLYCOLATE PHOSPHATASE"/>
    <property type="match status" value="1"/>
</dbReference>
<comment type="pathway">
    <text evidence="2">Organic acid metabolism; glycolate biosynthesis; glycolate from 2-phosphoglycolate: step 1/1.</text>
</comment>
<protein>
    <recommendedName>
        <fullName evidence="4">phosphoglycolate phosphatase</fullName>
        <ecNumber evidence="4">3.1.3.18</ecNumber>
    </recommendedName>
</protein>